<reference evidence="2" key="1">
    <citation type="submission" date="2022-07" db="EMBL/GenBank/DDBJ databases">
        <title>Phylogenomic reconstructions and comparative analyses of Kickxellomycotina fungi.</title>
        <authorList>
            <person name="Reynolds N.K."/>
            <person name="Stajich J.E."/>
            <person name="Barry K."/>
            <person name="Grigoriev I.V."/>
            <person name="Crous P."/>
            <person name="Smith M.E."/>
        </authorList>
    </citation>
    <scope>NUCLEOTIDE SEQUENCE</scope>
    <source>
        <strain evidence="2">NRRL 3115</strain>
    </source>
</reference>
<evidence type="ECO:0000313" key="2">
    <source>
        <dbReference type="EMBL" id="KAJ2667856.1"/>
    </source>
</evidence>
<evidence type="ECO:0000256" key="1">
    <source>
        <dbReference type="SAM" id="MobiDB-lite"/>
    </source>
</evidence>
<accession>A0A9W8G213</accession>
<gene>
    <name evidence="2" type="ORF">GGI25_006515</name>
</gene>
<feature type="non-terminal residue" evidence="2">
    <location>
        <position position="102"/>
    </location>
</feature>
<dbReference type="AlphaFoldDB" id="A0A9W8G213"/>
<feature type="region of interest" description="Disordered" evidence="1">
    <location>
        <begin position="1"/>
        <end position="41"/>
    </location>
</feature>
<feature type="compositionally biased region" description="Basic and acidic residues" evidence="1">
    <location>
        <begin position="1"/>
        <end position="10"/>
    </location>
</feature>
<proteinExistence type="predicted"/>
<name>A0A9W8G213_9FUNG</name>
<dbReference type="EMBL" id="JANBTW010000262">
    <property type="protein sequence ID" value="KAJ2667856.1"/>
    <property type="molecule type" value="Genomic_DNA"/>
</dbReference>
<dbReference type="Proteomes" id="UP001151518">
    <property type="component" value="Unassembled WGS sequence"/>
</dbReference>
<evidence type="ECO:0000313" key="3">
    <source>
        <dbReference type="Proteomes" id="UP001151518"/>
    </source>
</evidence>
<protein>
    <submittedName>
        <fullName evidence="2">Uncharacterized protein</fullName>
    </submittedName>
</protein>
<comment type="caution">
    <text evidence="2">The sequence shown here is derived from an EMBL/GenBank/DDBJ whole genome shotgun (WGS) entry which is preliminary data.</text>
</comment>
<organism evidence="2 3">
    <name type="scientific">Coemansia spiralis</name>
    <dbReference type="NCBI Taxonomy" id="417178"/>
    <lineage>
        <taxon>Eukaryota</taxon>
        <taxon>Fungi</taxon>
        <taxon>Fungi incertae sedis</taxon>
        <taxon>Zoopagomycota</taxon>
        <taxon>Kickxellomycotina</taxon>
        <taxon>Kickxellomycetes</taxon>
        <taxon>Kickxellales</taxon>
        <taxon>Kickxellaceae</taxon>
        <taxon>Coemansia</taxon>
    </lineage>
</organism>
<sequence>VEDLGAKDCFYRSGPRSKQDGNGASAPTSKPEGDKRTLSADSGANNIISDYFNHLIVNALMALVRKIESQHHAVRPAITQVTVMSFATLPLRTFAEPKESST</sequence>